<dbReference type="SUPFAM" id="SSF63867">
    <property type="entry name" value="MoeA C-terminal domain-like"/>
    <property type="match status" value="1"/>
</dbReference>
<keyword evidence="9 11" id="KW-0501">Molybdenum cofactor biosynthesis</keyword>
<dbReference type="Pfam" id="PF00994">
    <property type="entry name" value="MoCF_biosynth"/>
    <property type="match status" value="1"/>
</dbReference>
<evidence type="ECO:0000256" key="9">
    <source>
        <dbReference type="ARBA" id="ARBA00023150"/>
    </source>
</evidence>
<dbReference type="EC" id="2.10.1.1" evidence="11"/>
<dbReference type="GO" id="GO:0006777">
    <property type="term" value="P:Mo-molybdopterin cofactor biosynthetic process"/>
    <property type="evidence" value="ECO:0007669"/>
    <property type="project" value="UniProtKB-UniRule"/>
</dbReference>
<dbReference type="InterPro" id="IPR001453">
    <property type="entry name" value="MoaB/Mog_dom"/>
</dbReference>
<comment type="caution">
    <text evidence="13">The sequence shown here is derived from an EMBL/GenBank/DDBJ whole genome shotgun (WGS) entry which is preliminary data.</text>
</comment>
<proteinExistence type="inferred from homology"/>
<dbReference type="RefSeq" id="WP_146567551.1">
    <property type="nucleotide sequence ID" value="NZ_SIHJ01000003.1"/>
</dbReference>
<feature type="domain" description="MoaB/Mog" evidence="12">
    <location>
        <begin position="178"/>
        <end position="320"/>
    </location>
</feature>
<dbReference type="Gene3D" id="2.40.340.10">
    <property type="entry name" value="MoeA, C-terminal, domain IV"/>
    <property type="match status" value="1"/>
</dbReference>
<sequence>MAGELLTVDDALRLIEQHAAPLSPARAPLDQSLGLRLAADAVSDVDSPPHDKAMMDGYAVVADEPQRELRVIDEVLAGGVPTNTVSLGEATRIMTGAPVPVGAAAVVPVELTELINESTVRLTRPAPPAGKHVMRRGEVFARGESILPAGALITAAQLAVLAEIGVATPSVTPAPTVAVLATGDELVEAHEVPAAGQIRNSNGPMLHALVTQAAARLVPLGVARDNADSLTERITAGGAADVLVLSGGVSAGKRDLAPGVLAGLGVEQVFHKVAVKPGKPLWFGVWRRPSGRQTLVFGLPGNPVSGFVCFQLFVRPLLSRLAGGPFGGLPCVDAELAEQVTVKGDRRTFLPAQAAYENGRWAARPVAWRGSADLKGLAAANALLDLPAQEPAYAAGQRVGALLLEPVVGR</sequence>
<dbReference type="InterPro" id="IPR036135">
    <property type="entry name" value="MoeA_linker/N_sf"/>
</dbReference>
<dbReference type="Proteomes" id="UP000316714">
    <property type="component" value="Unassembled WGS sequence"/>
</dbReference>
<dbReference type="InterPro" id="IPR008284">
    <property type="entry name" value="MoCF_biosynth_CS"/>
</dbReference>
<dbReference type="InterPro" id="IPR038987">
    <property type="entry name" value="MoeA-like"/>
</dbReference>
<dbReference type="InterPro" id="IPR005111">
    <property type="entry name" value="MoeA_C_domain_IV"/>
</dbReference>
<dbReference type="SMART" id="SM00852">
    <property type="entry name" value="MoCF_biosynth"/>
    <property type="match status" value="1"/>
</dbReference>
<dbReference type="GO" id="GO:0061599">
    <property type="term" value="F:molybdopterin molybdotransferase activity"/>
    <property type="evidence" value="ECO:0007669"/>
    <property type="project" value="UniProtKB-UniRule"/>
</dbReference>
<organism evidence="13 14">
    <name type="scientific">Posidoniimonas corsicana</name>
    <dbReference type="NCBI Taxonomy" id="1938618"/>
    <lineage>
        <taxon>Bacteria</taxon>
        <taxon>Pseudomonadati</taxon>
        <taxon>Planctomycetota</taxon>
        <taxon>Planctomycetia</taxon>
        <taxon>Pirellulales</taxon>
        <taxon>Lacipirellulaceae</taxon>
        <taxon>Posidoniimonas</taxon>
    </lineage>
</organism>
<dbReference type="SUPFAM" id="SSF63882">
    <property type="entry name" value="MoeA N-terminal region -like"/>
    <property type="match status" value="1"/>
</dbReference>
<dbReference type="Pfam" id="PF03453">
    <property type="entry name" value="MoeA_N"/>
    <property type="match status" value="1"/>
</dbReference>
<dbReference type="NCBIfam" id="TIGR00177">
    <property type="entry name" value="molyb_syn"/>
    <property type="match status" value="1"/>
</dbReference>
<keyword evidence="5 11" id="KW-0500">Molybdenum</keyword>
<name>A0A5C5V101_9BACT</name>
<dbReference type="GO" id="GO:0005829">
    <property type="term" value="C:cytosol"/>
    <property type="evidence" value="ECO:0007669"/>
    <property type="project" value="TreeGrafter"/>
</dbReference>
<comment type="similarity">
    <text evidence="4 11">Belongs to the MoeA family.</text>
</comment>
<dbReference type="InterPro" id="IPR005110">
    <property type="entry name" value="MoeA_linker/N"/>
</dbReference>
<evidence type="ECO:0000313" key="14">
    <source>
        <dbReference type="Proteomes" id="UP000316714"/>
    </source>
</evidence>
<dbReference type="NCBIfam" id="NF045515">
    <property type="entry name" value="Glp_gephyrin"/>
    <property type="match status" value="1"/>
</dbReference>
<dbReference type="AlphaFoldDB" id="A0A5C5V101"/>
<comment type="function">
    <text evidence="2 11">Catalyzes the insertion of molybdate into adenylated molybdopterin with the concomitant release of AMP.</text>
</comment>
<evidence type="ECO:0000256" key="10">
    <source>
        <dbReference type="ARBA" id="ARBA00047317"/>
    </source>
</evidence>
<evidence type="ECO:0000256" key="4">
    <source>
        <dbReference type="ARBA" id="ARBA00010763"/>
    </source>
</evidence>
<dbReference type="Gene3D" id="3.40.980.10">
    <property type="entry name" value="MoaB/Mog-like domain"/>
    <property type="match status" value="1"/>
</dbReference>
<evidence type="ECO:0000256" key="7">
    <source>
        <dbReference type="ARBA" id="ARBA00022723"/>
    </source>
</evidence>
<protein>
    <recommendedName>
        <fullName evidence="11">Molybdopterin molybdenumtransferase</fullName>
        <ecNumber evidence="11">2.10.1.1</ecNumber>
    </recommendedName>
</protein>
<keyword evidence="7 11" id="KW-0479">Metal-binding</keyword>
<dbReference type="GO" id="GO:0046872">
    <property type="term" value="F:metal ion binding"/>
    <property type="evidence" value="ECO:0007669"/>
    <property type="project" value="UniProtKB-UniRule"/>
</dbReference>
<evidence type="ECO:0000313" key="13">
    <source>
        <dbReference type="EMBL" id="TWT32304.1"/>
    </source>
</evidence>
<evidence type="ECO:0000259" key="12">
    <source>
        <dbReference type="SMART" id="SM00852"/>
    </source>
</evidence>
<dbReference type="PROSITE" id="PS01079">
    <property type="entry name" value="MOCF_BIOSYNTHESIS_2"/>
    <property type="match status" value="1"/>
</dbReference>
<evidence type="ECO:0000256" key="2">
    <source>
        <dbReference type="ARBA" id="ARBA00002901"/>
    </source>
</evidence>
<dbReference type="PANTHER" id="PTHR10192:SF5">
    <property type="entry name" value="GEPHYRIN"/>
    <property type="match status" value="1"/>
</dbReference>
<comment type="catalytic activity">
    <reaction evidence="10">
        <text>adenylyl-molybdopterin + molybdate = Mo-molybdopterin + AMP + H(+)</text>
        <dbReference type="Rhea" id="RHEA:35047"/>
        <dbReference type="ChEBI" id="CHEBI:15378"/>
        <dbReference type="ChEBI" id="CHEBI:36264"/>
        <dbReference type="ChEBI" id="CHEBI:62727"/>
        <dbReference type="ChEBI" id="CHEBI:71302"/>
        <dbReference type="ChEBI" id="CHEBI:456215"/>
        <dbReference type="EC" id="2.10.1.1"/>
    </reaction>
</comment>
<dbReference type="OrthoDB" id="9804758at2"/>
<dbReference type="CDD" id="cd00887">
    <property type="entry name" value="MoeA"/>
    <property type="match status" value="1"/>
</dbReference>
<dbReference type="PANTHER" id="PTHR10192">
    <property type="entry name" value="MOLYBDOPTERIN BIOSYNTHESIS PROTEIN"/>
    <property type="match status" value="1"/>
</dbReference>
<evidence type="ECO:0000256" key="3">
    <source>
        <dbReference type="ARBA" id="ARBA00005046"/>
    </source>
</evidence>
<gene>
    <name evidence="13" type="primary">moeA</name>
    <name evidence="13" type="ORF">KOR34_40660</name>
</gene>
<comment type="pathway">
    <text evidence="3 11">Cofactor biosynthesis; molybdopterin biosynthesis.</text>
</comment>
<dbReference type="FunFam" id="3.40.980.10:FF:000004">
    <property type="entry name" value="Molybdopterin molybdenumtransferase"/>
    <property type="match status" value="1"/>
</dbReference>
<comment type="cofactor">
    <cofactor evidence="1 11">
        <name>Mg(2+)</name>
        <dbReference type="ChEBI" id="CHEBI:18420"/>
    </cofactor>
</comment>
<keyword evidence="6 11" id="KW-0808">Transferase</keyword>
<dbReference type="UniPathway" id="UPA00344"/>
<accession>A0A5C5V101</accession>
<evidence type="ECO:0000256" key="6">
    <source>
        <dbReference type="ARBA" id="ARBA00022679"/>
    </source>
</evidence>
<keyword evidence="14" id="KW-1185">Reference proteome</keyword>
<evidence type="ECO:0000256" key="1">
    <source>
        <dbReference type="ARBA" id="ARBA00001946"/>
    </source>
</evidence>
<evidence type="ECO:0000256" key="5">
    <source>
        <dbReference type="ARBA" id="ARBA00022505"/>
    </source>
</evidence>
<dbReference type="Gene3D" id="2.170.190.11">
    <property type="entry name" value="Molybdopterin biosynthesis moea protein, domain 3"/>
    <property type="match status" value="1"/>
</dbReference>
<evidence type="ECO:0000256" key="11">
    <source>
        <dbReference type="RuleBase" id="RU365090"/>
    </source>
</evidence>
<dbReference type="Pfam" id="PF03454">
    <property type="entry name" value="MoeA_C"/>
    <property type="match status" value="1"/>
</dbReference>
<dbReference type="Gene3D" id="3.90.105.10">
    <property type="entry name" value="Molybdopterin biosynthesis moea protein, domain 2"/>
    <property type="match status" value="1"/>
</dbReference>
<evidence type="ECO:0000256" key="8">
    <source>
        <dbReference type="ARBA" id="ARBA00022842"/>
    </source>
</evidence>
<reference evidence="13 14" key="1">
    <citation type="submission" date="2019-02" db="EMBL/GenBank/DDBJ databases">
        <title>Deep-cultivation of Planctomycetes and their phenomic and genomic characterization uncovers novel biology.</title>
        <authorList>
            <person name="Wiegand S."/>
            <person name="Jogler M."/>
            <person name="Boedeker C."/>
            <person name="Pinto D."/>
            <person name="Vollmers J."/>
            <person name="Rivas-Marin E."/>
            <person name="Kohn T."/>
            <person name="Peeters S.H."/>
            <person name="Heuer A."/>
            <person name="Rast P."/>
            <person name="Oberbeckmann S."/>
            <person name="Bunk B."/>
            <person name="Jeske O."/>
            <person name="Meyerdierks A."/>
            <person name="Storesund J.E."/>
            <person name="Kallscheuer N."/>
            <person name="Luecker S."/>
            <person name="Lage O.M."/>
            <person name="Pohl T."/>
            <person name="Merkel B.J."/>
            <person name="Hornburger P."/>
            <person name="Mueller R.-W."/>
            <person name="Bruemmer F."/>
            <person name="Labrenz M."/>
            <person name="Spormann A.M."/>
            <person name="Op Den Camp H."/>
            <person name="Overmann J."/>
            <person name="Amann R."/>
            <person name="Jetten M.S.M."/>
            <person name="Mascher T."/>
            <person name="Medema M.H."/>
            <person name="Devos D.P."/>
            <person name="Kaster A.-K."/>
            <person name="Ovreas L."/>
            <person name="Rohde M."/>
            <person name="Galperin M.Y."/>
            <person name="Jogler C."/>
        </authorList>
    </citation>
    <scope>NUCLEOTIDE SEQUENCE [LARGE SCALE GENOMIC DNA]</scope>
    <source>
        <strain evidence="13 14">KOR34</strain>
    </source>
</reference>
<dbReference type="InterPro" id="IPR036688">
    <property type="entry name" value="MoeA_C_domain_IV_sf"/>
</dbReference>
<dbReference type="InterPro" id="IPR036425">
    <property type="entry name" value="MoaB/Mog-like_dom_sf"/>
</dbReference>
<dbReference type="SUPFAM" id="SSF53218">
    <property type="entry name" value="Molybdenum cofactor biosynthesis proteins"/>
    <property type="match status" value="1"/>
</dbReference>
<dbReference type="EMBL" id="SIHJ01000003">
    <property type="protein sequence ID" value="TWT32304.1"/>
    <property type="molecule type" value="Genomic_DNA"/>
</dbReference>
<keyword evidence="8 11" id="KW-0460">Magnesium</keyword>